<comment type="pathway">
    <text evidence="11">Protein modification.</text>
</comment>
<feature type="domain" description="THIF-type NAD/FAD binding fold" evidence="18">
    <location>
        <begin position="1014"/>
        <end position="1318"/>
    </location>
</feature>
<evidence type="ECO:0000256" key="4">
    <source>
        <dbReference type="ARBA" id="ARBA00022670"/>
    </source>
</evidence>
<dbReference type="InterPro" id="IPR000209">
    <property type="entry name" value="Peptidase_S8/S53_dom"/>
</dbReference>
<reference evidence="23" key="1">
    <citation type="submission" date="2016-10" db="EMBL/GenBank/DDBJ databases">
        <authorList>
            <person name="Jeantristanb JTB J.-T."/>
            <person name="Ricardo R."/>
        </authorList>
    </citation>
    <scope>NUCLEOTIDE SEQUENCE [LARGE SCALE GENOMIC DNA]</scope>
</reference>
<evidence type="ECO:0000256" key="8">
    <source>
        <dbReference type="ARBA" id="ARBA00022801"/>
    </source>
</evidence>
<dbReference type="InterPro" id="IPR000594">
    <property type="entry name" value="ThiF_NAD_FAD-bd"/>
</dbReference>
<dbReference type="GO" id="GO:0004252">
    <property type="term" value="F:serine-type endopeptidase activity"/>
    <property type="evidence" value="ECO:0007669"/>
    <property type="project" value="UniProtKB-UniRule"/>
</dbReference>
<dbReference type="SUPFAM" id="SSF52743">
    <property type="entry name" value="Subtilisin-like"/>
    <property type="match status" value="1"/>
</dbReference>
<dbReference type="PROSITE" id="PS51892">
    <property type="entry name" value="SUBTILASE"/>
    <property type="match status" value="1"/>
</dbReference>
<proteinExistence type="inferred from homology"/>
<feature type="region of interest" description="Disordered" evidence="14">
    <location>
        <begin position="1159"/>
        <end position="1203"/>
    </location>
</feature>
<feature type="domain" description="Ubiquitin-activating enzyme SCCH" evidence="21">
    <location>
        <begin position="1213"/>
        <end position="1271"/>
    </location>
</feature>
<gene>
    <name evidence="22" type="ORF">BZ3500_MVSOF-1268-A1-R1_CHR4-1G06686</name>
</gene>
<dbReference type="InterPro" id="IPR036852">
    <property type="entry name" value="Peptidase_S8/S53_dom_sf"/>
</dbReference>
<dbReference type="Proteomes" id="UP000249723">
    <property type="component" value="Unassembled WGS sequence"/>
</dbReference>
<evidence type="ECO:0000313" key="22">
    <source>
        <dbReference type="EMBL" id="SCZ96753.1"/>
    </source>
</evidence>
<dbReference type="GO" id="GO:0008641">
    <property type="term" value="F:ubiquitin-like modifier activating enzyme activity"/>
    <property type="evidence" value="ECO:0007669"/>
    <property type="project" value="InterPro"/>
</dbReference>
<dbReference type="Pfam" id="PF02225">
    <property type="entry name" value="PA"/>
    <property type="match status" value="1"/>
</dbReference>
<feature type="signal peptide" evidence="16">
    <location>
        <begin position="1"/>
        <end position="25"/>
    </location>
</feature>
<dbReference type="InterPro" id="IPR034187">
    <property type="entry name" value="Peptidases_S8_5"/>
</dbReference>
<feature type="domain" description="Peptidase S8/S53" evidence="17">
    <location>
        <begin position="188"/>
        <end position="604"/>
    </location>
</feature>
<keyword evidence="7" id="KW-0833">Ubl conjugation pathway</keyword>
<evidence type="ECO:0000256" key="11">
    <source>
        <dbReference type="ARBA" id="ARBA00043952"/>
    </source>
</evidence>
<dbReference type="GO" id="GO:0016020">
    <property type="term" value="C:membrane"/>
    <property type="evidence" value="ECO:0007669"/>
    <property type="project" value="InterPro"/>
</dbReference>
<keyword evidence="10" id="KW-0067">ATP-binding</keyword>
<sequence length="1378" mass="148021">MHLRLKPQHGAWSLLVQTQFGLALALGLLPNRQARTPRHLPGRYIVEMASPPAGSNHTISSVSCLSDVKPRHLGVSRQPRAQSRMLDKVVSHVQSHLDIDRIHHRFEHDLFTGFSVQLAGNTTHHHLSELEHVVKVYPVRLYDAINHHKSLGQHHFHLGHGRAAYADDDFAPHKMTGVDKLHKKGILGAGALVCVLDTGVDYKLPALGGCFGSNCHVKVGHDFVGDDGKHPDSDPFAQCQSHGTHVSGIIGALPNKDGFTGVAPEADLGMFRIFSCEGPAPGDAIMQSLIAAATSNCDVINMSIGGRAAFSEANVLDRLIDRLEARGIVVEIAAGNGGEAGLFTTSSPALSPGGTSVGSVNVESCPAFRLDLEGGGSLKTIPYLASARYNSTAPLPLVALSYDTELSSIGAACEPIPASIDCKGAIVITQRGLCPLLQKVQNVAAAGALVIVLYTANSSKPFTIYDSEELPLFPIVMTAEFVIPLLKALKANPHMKASLSGELPESNHDIVDNLTGGLVSGFSAMGPSADMLLQSAFCAPGGNILSTFPSTDGGIGIDSGTSMATPFAAGAAALLLAGRRSEKLTPAQIKSLLVTTAKPLSVTRNSSDLVSTLRQGGGLIQVDKAFEAKTFFSPLALSLNDTAHPHLTHEIEITNTNEFDVTYTFGSRSAQSLAAYNNSAIEDVLPAETPVPVDGAAEVLFQVPVLRVLAGQTGKIVVNFRTPVFSKENLAQLPFYGGYVTIQSDECTHINYSIPYFGLGSRLIKMPVVDTTSTFTALALGDDGTTEQDYSSLNLPLLSTNNIELKVQVPQTDPKKVVMYHRAAGVALQFRFAGPSRMVTVDLVHANTTFKANLPRRVRQTPTAGLVLEDLNPMTMHFGEDADDDDDEVPGSPSCPALSNAQVIGRIQTAVDVPRDLPDSGDGPATSITLVFQGKVSETRDPDDEKTLTSVPAHTPYRMLLRALKLTADPKYECSWESWISPSGYKVCRIEVPQRFSDPPLRQRLAIPPILELDNLVIAIELPLIESGTSGYTGQVQPIKKDQTKCYDCTAKPVPKTFAVCTIRSTPSTAHHCIAWAKSYLFPQLYGADDEAEGQELDDAEKNGENAEEIQELRKEAAAIKQLRGSLAEPGAAKRVFDKVYSQDINRLLKMEDMWKHRKPPHPLSWDELSASTSTSTSTSTSADAATESTATPSATNGSTGGLIKDQRTLSLRDSFNLFISSIERLSSRISPTSPLSFDKDDDDTLDFVVACANLRASCFNIESQTRFQVKEYAGNIIPAIATTNAIIAGVLVLQALNVLRNDWVTAKMVYLSRNSGRVFNPIELLVPNEHCSICRTVYVPIHAKASATLGEFVSESVQKVTVVKGGEAVEEVLVLDD</sequence>
<evidence type="ECO:0000256" key="16">
    <source>
        <dbReference type="SAM" id="SignalP"/>
    </source>
</evidence>
<keyword evidence="8 13" id="KW-0378">Hydrolase</keyword>
<protein>
    <submittedName>
        <fullName evidence="22">BZ3500_MvSof-1268-A1-R1_Chr4-1g06686 protein</fullName>
    </submittedName>
</protein>
<dbReference type="InterPro" id="IPR015500">
    <property type="entry name" value="Peptidase_S8_subtilisin-rel"/>
</dbReference>
<evidence type="ECO:0000256" key="14">
    <source>
        <dbReference type="SAM" id="MobiDB-lite"/>
    </source>
</evidence>
<dbReference type="Pfam" id="PF00899">
    <property type="entry name" value="ThiF"/>
    <property type="match status" value="1"/>
</dbReference>
<keyword evidence="4 13" id="KW-0645">Protease</keyword>
<dbReference type="EMBL" id="FMWP01000091">
    <property type="protein sequence ID" value="SCZ96753.1"/>
    <property type="molecule type" value="Genomic_DNA"/>
</dbReference>
<dbReference type="SUPFAM" id="SSF52025">
    <property type="entry name" value="PA domain"/>
    <property type="match status" value="1"/>
</dbReference>
<dbReference type="InterPro" id="IPR019572">
    <property type="entry name" value="UBA_E1_SCCH"/>
</dbReference>
<evidence type="ECO:0000256" key="13">
    <source>
        <dbReference type="PROSITE-ProRule" id="PRU01240"/>
    </source>
</evidence>
<dbReference type="InterPro" id="IPR022398">
    <property type="entry name" value="Peptidase_S8_His-AS"/>
</dbReference>
<dbReference type="InterPro" id="IPR023318">
    <property type="entry name" value="Ub_act_enz_dom_a_sf"/>
</dbReference>
<name>A0A2X0LH98_9BASI</name>
<keyword evidence="9 13" id="KW-0720">Serine protease</keyword>
<feature type="compositionally biased region" description="Low complexity" evidence="14">
    <location>
        <begin position="1170"/>
        <end position="1196"/>
    </location>
</feature>
<dbReference type="InterPro" id="IPR010435">
    <property type="entry name" value="C5a/SBT2-like_Fn3"/>
</dbReference>
<dbReference type="Gene3D" id="3.50.30.30">
    <property type="match status" value="1"/>
</dbReference>
<evidence type="ECO:0000259" key="17">
    <source>
        <dbReference type="Pfam" id="PF00082"/>
    </source>
</evidence>
<feature type="domain" description="PA" evidence="19">
    <location>
        <begin position="411"/>
        <end position="457"/>
    </location>
</feature>
<feature type="active site" description="Charge relay system" evidence="12 13">
    <location>
        <position position="197"/>
    </location>
</feature>
<dbReference type="PANTHER" id="PTHR43806:SF66">
    <property type="entry name" value="SERIN ENDOPEPTIDASE"/>
    <property type="match status" value="1"/>
</dbReference>
<dbReference type="InterPro" id="IPR003137">
    <property type="entry name" value="PA_domain"/>
</dbReference>
<keyword evidence="5 16" id="KW-0732">Signal</keyword>
<dbReference type="InterPro" id="IPR046450">
    <property type="entry name" value="PA_dom_sf"/>
</dbReference>
<dbReference type="PROSITE" id="PS00137">
    <property type="entry name" value="SUBTILASE_HIS"/>
    <property type="match status" value="1"/>
</dbReference>
<evidence type="ECO:0000256" key="6">
    <source>
        <dbReference type="ARBA" id="ARBA00022741"/>
    </source>
</evidence>
<dbReference type="SUPFAM" id="SSF69572">
    <property type="entry name" value="Activating enzymes of the ubiquitin-like proteins"/>
    <property type="match status" value="1"/>
</dbReference>
<evidence type="ECO:0000256" key="10">
    <source>
        <dbReference type="ARBA" id="ARBA00022840"/>
    </source>
</evidence>
<dbReference type="Pfam" id="PF10585">
    <property type="entry name" value="UBA_E1_SCCH"/>
    <property type="match status" value="1"/>
</dbReference>
<organism evidence="22 23">
    <name type="scientific">Microbotryum saponariae</name>
    <dbReference type="NCBI Taxonomy" id="289078"/>
    <lineage>
        <taxon>Eukaryota</taxon>
        <taxon>Fungi</taxon>
        <taxon>Dikarya</taxon>
        <taxon>Basidiomycota</taxon>
        <taxon>Pucciniomycotina</taxon>
        <taxon>Microbotryomycetes</taxon>
        <taxon>Microbotryales</taxon>
        <taxon>Microbotryaceae</taxon>
        <taxon>Microbotryum</taxon>
    </lineage>
</organism>
<evidence type="ECO:0000259" key="19">
    <source>
        <dbReference type="Pfam" id="PF02225"/>
    </source>
</evidence>
<dbReference type="PRINTS" id="PR00723">
    <property type="entry name" value="SUBTILISIN"/>
</dbReference>
<evidence type="ECO:0000256" key="9">
    <source>
        <dbReference type="ARBA" id="ARBA00022825"/>
    </source>
</evidence>
<evidence type="ECO:0000256" key="12">
    <source>
        <dbReference type="PIRSR" id="PIRSR615500-1"/>
    </source>
</evidence>
<evidence type="ECO:0000256" key="3">
    <source>
        <dbReference type="ARBA" id="ARBA00022512"/>
    </source>
</evidence>
<evidence type="ECO:0000256" key="15">
    <source>
        <dbReference type="SAM" id="Phobius"/>
    </source>
</evidence>
<dbReference type="CDD" id="cd07489">
    <property type="entry name" value="Peptidases_S8_5"/>
    <property type="match status" value="1"/>
</dbReference>
<keyword evidence="3" id="KW-0134">Cell wall</keyword>
<keyword evidence="3" id="KW-0964">Secreted</keyword>
<keyword evidence="15" id="KW-0472">Membrane</keyword>
<keyword evidence="15" id="KW-0812">Transmembrane</keyword>
<dbReference type="InterPro" id="IPR035985">
    <property type="entry name" value="Ubiquitin-activating_enz"/>
</dbReference>
<dbReference type="GO" id="GO:0006508">
    <property type="term" value="P:proteolysis"/>
    <property type="evidence" value="ECO:0007669"/>
    <property type="project" value="UniProtKB-KW"/>
</dbReference>
<evidence type="ECO:0000313" key="23">
    <source>
        <dbReference type="Proteomes" id="UP000249723"/>
    </source>
</evidence>
<feature type="domain" description="C5a peptidase/Subtilisin-like protease SBT2-like Fn3-like" evidence="20">
    <location>
        <begin position="638"/>
        <end position="756"/>
    </location>
</feature>
<evidence type="ECO:0000259" key="21">
    <source>
        <dbReference type="Pfam" id="PF10585"/>
    </source>
</evidence>
<comment type="similarity">
    <text evidence="1">Belongs to the ubiquitin-activating E1 family.</text>
</comment>
<dbReference type="OrthoDB" id="2536473at2759"/>
<feature type="transmembrane region" description="Helical" evidence="15">
    <location>
        <begin position="1277"/>
        <end position="1300"/>
    </location>
</feature>
<dbReference type="FunFam" id="1.10.10.520:FF:000011">
    <property type="entry name" value="Ubiquitin-activating enzyme E1-like"/>
    <property type="match status" value="1"/>
</dbReference>
<evidence type="ECO:0000256" key="2">
    <source>
        <dbReference type="ARBA" id="ARBA00011073"/>
    </source>
</evidence>
<feature type="active site" description="Charge relay system" evidence="12 13">
    <location>
        <position position="242"/>
    </location>
</feature>
<keyword evidence="15" id="KW-1133">Transmembrane helix</keyword>
<keyword evidence="6" id="KW-0547">Nucleotide-binding</keyword>
<dbReference type="Gene3D" id="3.40.50.200">
    <property type="entry name" value="Peptidase S8/S53 domain"/>
    <property type="match status" value="2"/>
</dbReference>
<dbReference type="PROSITE" id="PS00138">
    <property type="entry name" value="SUBTILASE_SER"/>
    <property type="match status" value="1"/>
</dbReference>
<dbReference type="InterPro" id="IPR050131">
    <property type="entry name" value="Peptidase_S8_subtilisin-like"/>
</dbReference>
<comment type="similarity">
    <text evidence="2 13">Belongs to the peptidase S8 family.</text>
</comment>
<evidence type="ECO:0000256" key="7">
    <source>
        <dbReference type="ARBA" id="ARBA00022786"/>
    </source>
</evidence>
<evidence type="ECO:0000259" key="20">
    <source>
        <dbReference type="Pfam" id="PF06280"/>
    </source>
</evidence>
<dbReference type="Pfam" id="PF06280">
    <property type="entry name" value="fn3_5"/>
    <property type="match status" value="1"/>
</dbReference>
<feature type="chain" id="PRO_5030060221" evidence="16">
    <location>
        <begin position="26"/>
        <end position="1378"/>
    </location>
</feature>
<dbReference type="Pfam" id="PF00082">
    <property type="entry name" value="Peptidase_S8"/>
    <property type="match status" value="1"/>
</dbReference>
<feature type="active site" description="Charge relay system" evidence="12 13">
    <location>
        <position position="562"/>
    </location>
</feature>
<accession>A0A2X0LH98</accession>
<dbReference type="GO" id="GO:0005615">
    <property type="term" value="C:extracellular space"/>
    <property type="evidence" value="ECO:0007669"/>
    <property type="project" value="TreeGrafter"/>
</dbReference>
<dbReference type="PANTHER" id="PTHR43806">
    <property type="entry name" value="PEPTIDASE S8"/>
    <property type="match status" value="1"/>
</dbReference>
<dbReference type="Gene3D" id="1.10.10.520">
    <property type="entry name" value="Ubiquitin activating enzymes (Uba3). Chain: B, domain 2"/>
    <property type="match status" value="1"/>
</dbReference>
<dbReference type="GO" id="GO:0005524">
    <property type="term" value="F:ATP binding"/>
    <property type="evidence" value="ECO:0007669"/>
    <property type="project" value="UniProtKB-KW"/>
</dbReference>
<evidence type="ECO:0000256" key="1">
    <source>
        <dbReference type="ARBA" id="ARBA00005673"/>
    </source>
</evidence>
<dbReference type="STRING" id="289078.A0A2X0LH98"/>
<dbReference type="InterPro" id="IPR023828">
    <property type="entry name" value="Peptidase_S8_Ser-AS"/>
</dbReference>
<keyword evidence="23" id="KW-1185">Reference proteome</keyword>
<evidence type="ECO:0000256" key="5">
    <source>
        <dbReference type="ARBA" id="ARBA00022729"/>
    </source>
</evidence>
<evidence type="ECO:0000259" key="18">
    <source>
        <dbReference type="Pfam" id="PF00899"/>
    </source>
</evidence>